<organism evidence="2 3">
    <name type="scientific">Crocosphaera chwakensis CCY0110</name>
    <dbReference type="NCBI Taxonomy" id="391612"/>
    <lineage>
        <taxon>Bacteria</taxon>
        <taxon>Bacillati</taxon>
        <taxon>Cyanobacteriota</taxon>
        <taxon>Cyanophyceae</taxon>
        <taxon>Oscillatoriophycideae</taxon>
        <taxon>Chroococcales</taxon>
        <taxon>Aphanothecaceae</taxon>
        <taxon>Crocosphaera</taxon>
        <taxon>Crocosphaera chwakensis</taxon>
    </lineage>
</organism>
<gene>
    <name evidence="2" type="ORF">CY0110_17997</name>
</gene>
<proteinExistence type="predicted"/>
<dbReference type="EMBL" id="AAXW01000002">
    <property type="protein sequence ID" value="EAZ93713.1"/>
    <property type="molecule type" value="Genomic_DNA"/>
</dbReference>
<keyword evidence="3" id="KW-1185">Reference proteome</keyword>
<evidence type="ECO:0000313" key="2">
    <source>
        <dbReference type="EMBL" id="EAZ93713.1"/>
    </source>
</evidence>
<keyword evidence="1" id="KW-0812">Transmembrane</keyword>
<evidence type="ECO:0000313" key="3">
    <source>
        <dbReference type="Proteomes" id="UP000003781"/>
    </source>
</evidence>
<feature type="transmembrane region" description="Helical" evidence="1">
    <location>
        <begin position="16"/>
        <end position="37"/>
    </location>
</feature>
<reference evidence="2 3" key="1">
    <citation type="submission" date="2007-03" db="EMBL/GenBank/DDBJ databases">
        <authorList>
            <person name="Stal L."/>
            <person name="Ferriera S."/>
            <person name="Johnson J."/>
            <person name="Kravitz S."/>
            <person name="Beeson K."/>
            <person name="Sutton G."/>
            <person name="Rogers Y.-H."/>
            <person name="Friedman R."/>
            <person name="Frazier M."/>
            <person name="Venter J.C."/>
        </authorList>
    </citation>
    <scope>NUCLEOTIDE SEQUENCE [LARGE SCALE GENOMIC DNA]</scope>
    <source>
        <strain evidence="2 3">CCY0110</strain>
    </source>
</reference>
<dbReference type="AlphaFoldDB" id="A3IIT1"/>
<comment type="caution">
    <text evidence="2">The sequence shown here is derived from an EMBL/GenBank/DDBJ whole genome shotgun (WGS) entry which is preliminary data.</text>
</comment>
<sequence>MYSEIASLSKLSASSVSFFSLLMISGYLGLLVAIYSLKPVANSVALSTGTSSM</sequence>
<name>A3IIT1_9CHRO</name>
<protein>
    <submittedName>
        <fullName evidence="2">Uncharacterized protein</fullName>
    </submittedName>
</protein>
<keyword evidence="1" id="KW-1133">Transmembrane helix</keyword>
<dbReference type="Proteomes" id="UP000003781">
    <property type="component" value="Unassembled WGS sequence"/>
</dbReference>
<evidence type="ECO:0000256" key="1">
    <source>
        <dbReference type="SAM" id="Phobius"/>
    </source>
</evidence>
<accession>A3IIT1</accession>
<keyword evidence="1" id="KW-0472">Membrane</keyword>